<keyword evidence="1" id="KW-0812">Transmembrane</keyword>
<keyword evidence="1" id="KW-0472">Membrane</keyword>
<protein>
    <submittedName>
        <fullName evidence="2">Uncharacterized protein</fullName>
    </submittedName>
</protein>
<dbReference type="Proteomes" id="UP000001918">
    <property type="component" value="Chromosome"/>
</dbReference>
<evidence type="ECO:0000256" key="1">
    <source>
        <dbReference type="SAM" id="Phobius"/>
    </source>
</evidence>
<organism evidence="2 3">
    <name type="scientific">Thermomonospora curvata (strain ATCC 19995 / DSM 43183 / JCM 3096 / KCTC 9072 / NBRC 15933 / NCIMB 10081 / Henssen B9)</name>
    <dbReference type="NCBI Taxonomy" id="471852"/>
    <lineage>
        <taxon>Bacteria</taxon>
        <taxon>Bacillati</taxon>
        <taxon>Actinomycetota</taxon>
        <taxon>Actinomycetes</taxon>
        <taxon>Streptosporangiales</taxon>
        <taxon>Thermomonosporaceae</taxon>
        <taxon>Thermomonospora</taxon>
    </lineage>
</organism>
<proteinExistence type="predicted"/>
<dbReference type="OrthoDB" id="3481863at2"/>
<name>D1A6L2_THECD</name>
<dbReference type="RefSeq" id="WP_012851271.1">
    <property type="nucleotide sequence ID" value="NC_013510.1"/>
</dbReference>
<dbReference type="AlphaFoldDB" id="D1A6L2"/>
<keyword evidence="3" id="KW-1185">Reference proteome</keyword>
<sequence length="331" mass="35494">MTVVAKPDRWAASKRFFAAAAAPACFVLALLLSAFFMLILPGAVVYTVVWGERAVATIEACERRQVRHDTTYLDCRGSWRFADGARGSGHVSGVGGDDIGREVPVRVGPLGPYAGGLGRSRHALIPGALMWAVSLPVAGVALYFLFRARARARRVLAEVGEADGLMGRRRFRDGHGRTLLRFRASSRPPIVLSGVESAQRGGRRFATSRPFVTARVPSGGVAFFIARLAGGFAVFDADGRPALVVRRSSVSPPRLEILAPDRTPLGRIVPHPGGEDRPGVAFALITEGDGETAAVVVAKFLRWVVVFCGDPPEPLRQAATAFAFEALRLTR</sequence>
<keyword evidence="1" id="KW-1133">Transmembrane helix</keyword>
<reference evidence="2 3" key="1">
    <citation type="journal article" date="2011" name="Stand. Genomic Sci.">
        <title>Complete genome sequence of Thermomonospora curvata type strain (B9).</title>
        <authorList>
            <person name="Chertkov O."/>
            <person name="Sikorski J."/>
            <person name="Nolan M."/>
            <person name="Lapidus A."/>
            <person name="Lucas S."/>
            <person name="Del Rio T.G."/>
            <person name="Tice H."/>
            <person name="Cheng J.F."/>
            <person name="Goodwin L."/>
            <person name="Pitluck S."/>
            <person name="Liolios K."/>
            <person name="Ivanova N."/>
            <person name="Mavromatis K."/>
            <person name="Mikhailova N."/>
            <person name="Ovchinnikova G."/>
            <person name="Pati A."/>
            <person name="Chen A."/>
            <person name="Palaniappan K."/>
            <person name="Djao O.D."/>
            <person name="Land M."/>
            <person name="Hauser L."/>
            <person name="Chang Y.J."/>
            <person name="Jeffries C.D."/>
            <person name="Brettin T."/>
            <person name="Han C."/>
            <person name="Detter J.C."/>
            <person name="Rohde M."/>
            <person name="Goker M."/>
            <person name="Woyke T."/>
            <person name="Bristow J."/>
            <person name="Eisen J.A."/>
            <person name="Markowitz V."/>
            <person name="Hugenholtz P."/>
            <person name="Klenk H.P."/>
            <person name="Kyrpides N.C."/>
        </authorList>
    </citation>
    <scope>NUCLEOTIDE SEQUENCE [LARGE SCALE GENOMIC DNA]</scope>
    <source>
        <strain evidence="3">ATCC 19995 / DSM 43183 / JCM 3096 / KCTC 9072 / NBRC 15933 / NCIMB 10081 / Henssen B9</strain>
    </source>
</reference>
<feature type="transmembrane region" description="Helical" evidence="1">
    <location>
        <begin position="16"/>
        <end position="40"/>
    </location>
</feature>
<dbReference type="HOGENOM" id="CLU_939824_0_0_11"/>
<dbReference type="KEGG" id="tcu:Tcur_0899"/>
<evidence type="ECO:0000313" key="2">
    <source>
        <dbReference type="EMBL" id="ACY96487.1"/>
    </source>
</evidence>
<accession>D1A6L2</accession>
<feature type="transmembrane region" description="Helical" evidence="1">
    <location>
        <begin position="123"/>
        <end position="146"/>
    </location>
</feature>
<dbReference type="eggNOG" id="ENOG50309DY">
    <property type="taxonomic scope" value="Bacteria"/>
</dbReference>
<gene>
    <name evidence="2" type="ordered locus">Tcur_0899</name>
</gene>
<evidence type="ECO:0000313" key="3">
    <source>
        <dbReference type="Proteomes" id="UP000001918"/>
    </source>
</evidence>
<dbReference type="EMBL" id="CP001738">
    <property type="protein sequence ID" value="ACY96487.1"/>
    <property type="molecule type" value="Genomic_DNA"/>
</dbReference>